<dbReference type="AlphaFoldDB" id="A3IZ14"/>
<evidence type="ECO:0000313" key="2">
    <source>
        <dbReference type="EMBL" id="EAZ88281.1"/>
    </source>
</evidence>
<dbReference type="Proteomes" id="UP000003781">
    <property type="component" value="Unassembled WGS sequence"/>
</dbReference>
<protein>
    <submittedName>
        <fullName evidence="2">Filamentous haemagglutinin-like protein</fullName>
    </submittedName>
</protein>
<dbReference type="NCBIfam" id="TIGR01901">
    <property type="entry name" value="adhes_NPXG"/>
    <property type="match status" value="1"/>
</dbReference>
<keyword evidence="3" id="KW-1185">Reference proteome</keyword>
<comment type="caution">
    <text evidence="2">The sequence shown here is derived from an EMBL/GenBank/DDBJ whole genome shotgun (WGS) entry which is preliminary data.</text>
</comment>
<gene>
    <name evidence="2" type="ORF">CY0110_14545</name>
</gene>
<dbReference type="SUPFAM" id="SSF51126">
    <property type="entry name" value="Pectin lyase-like"/>
    <property type="match status" value="3"/>
</dbReference>
<proteinExistence type="predicted"/>
<dbReference type="Pfam" id="PF05860">
    <property type="entry name" value="TPS"/>
    <property type="match status" value="1"/>
</dbReference>
<name>A3IZ14_9CHRO</name>
<dbReference type="InterPro" id="IPR011050">
    <property type="entry name" value="Pectin_lyase_fold/virulence"/>
</dbReference>
<feature type="domain" description="Filamentous haemagglutinin FhaB/tRNA nuclease CdiA-like TPS" evidence="1">
    <location>
        <begin position="35"/>
        <end position="141"/>
    </location>
</feature>
<evidence type="ECO:0000313" key="3">
    <source>
        <dbReference type="Proteomes" id="UP000003781"/>
    </source>
</evidence>
<dbReference type="EMBL" id="AAXW01000092">
    <property type="protein sequence ID" value="EAZ88281.1"/>
    <property type="molecule type" value="Genomic_DNA"/>
</dbReference>
<dbReference type="Gene3D" id="2.160.20.10">
    <property type="entry name" value="Single-stranded right-handed beta-helix, Pectin lyase-like"/>
    <property type="match status" value="2"/>
</dbReference>
<dbReference type="SMART" id="SM00912">
    <property type="entry name" value="Haemagg_act"/>
    <property type="match status" value="1"/>
</dbReference>
<organism evidence="2 3">
    <name type="scientific">Crocosphaera chwakensis CCY0110</name>
    <dbReference type="NCBI Taxonomy" id="391612"/>
    <lineage>
        <taxon>Bacteria</taxon>
        <taxon>Bacillati</taxon>
        <taxon>Cyanobacteriota</taxon>
        <taxon>Cyanophyceae</taxon>
        <taxon>Oscillatoriophycideae</taxon>
        <taxon>Chroococcales</taxon>
        <taxon>Aphanothecaceae</taxon>
        <taxon>Crocosphaera</taxon>
        <taxon>Crocosphaera chwakensis</taxon>
    </lineage>
</organism>
<evidence type="ECO:0000259" key="1">
    <source>
        <dbReference type="SMART" id="SM00912"/>
    </source>
</evidence>
<reference evidence="2 3" key="1">
    <citation type="submission" date="2007-03" db="EMBL/GenBank/DDBJ databases">
        <authorList>
            <person name="Stal L."/>
            <person name="Ferriera S."/>
            <person name="Johnson J."/>
            <person name="Kravitz S."/>
            <person name="Beeson K."/>
            <person name="Sutton G."/>
            <person name="Rogers Y.-H."/>
            <person name="Friedman R."/>
            <person name="Frazier M."/>
            <person name="Venter J.C."/>
        </authorList>
    </citation>
    <scope>NUCLEOTIDE SEQUENCE [LARGE SCALE GENOMIC DNA]</scope>
    <source>
        <strain evidence="2 3">CCY0110</strain>
    </source>
</reference>
<dbReference type="InterPro" id="IPR012334">
    <property type="entry name" value="Pectin_lyas_fold"/>
</dbReference>
<sequence>MTITNQCVVSSILAMGAYFSSLSPVTAQIIADPSTGSLTLPNGNIISIQGGIQLGSNLFHSFQEFSVTEGQTAIFANPSQVQNIFSRITGNNPSSILGTLGVAGTANLFFFNPNGIVFGPNSTLAISGSFFGSTARGIIFEDGSEFTTENIDNRQAFMTVTHPVAFMFKNPGDININGNGHTFSSSFPNDGFPSTFAPLTEIEGATATTVIPGGTISLIGNNINFEGGVLRTLDRRIELAAVKKGIVKFDQLNNFDYGQTKSLGNINFFSKSAISSSAFGNSGVNGGITLTAKQINLSDSSLILMQNFSENTLRDISINTNSLNVNNNLVSQNINTGIIVQTLGLGNGGNINISSNNINVVNGATINTTTFSVNGGNISINSDKINVNGESAQNDSSSIGTTTFGLGKGGEVSIVTDQLEVLNAGAVITFSFGLGNAGSIIVNADSIDLLRNNQDNITPSQLVSFGFAQGDSGSITVNTDQLKIVDGGTLVTGGFAQGNAGNLSINANSIEIKGPNIEVITLALDDFLSSPERLLSGVIGSGIFLPTPDTPVESLQGQSGDIVINTNNLSISDNGIISNGNLGIGNAGKIQINSDNINLNNFSLISSNTNSGNGGDILISTKSISLNQSRIVSSSEGQATGDGGNIFIDADETLLLRNNSRVASNAFLGNGGNIFISAKAILQDSTSEITANSELGIDGQVEIEALENEDQNNISDPISFNNKNNSELISSCLNRPNQVNKFVVRGNGGLPQNPYDGIEQITWLGLDEEVDWSATQGEGVTPSANAIIKTTDGRIIAVYMEPDRKETCSFNLKTAS</sequence>
<accession>A3IZ14</accession>
<dbReference type="InterPro" id="IPR008638">
    <property type="entry name" value="FhaB/CdiA-like_TPS"/>
</dbReference>
<dbReference type="eggNOG" id="COG3210">
    <property type="taxonomic scope" value="Bacteria"/>
</dbReference>